<feature type="region of interest" description="Disordered" evidence="1">
    <location>
        <begin position="120"/>
        <end position="144"/>
    </location>
</feature>
<accession>S3D649</accession>
<feature type="region of interest" description="Disordered" evidence="1">
    <location>
        <begin position="50"/>
        <end position="107"/>
    </location>
</feature>
<keyword evidence="2" id="KW-0812">Transmembrane</keyword>
<evidence type="ECO:0000313" key="3">
    <source>
        <dbReference type="EMBL" id="EPE08870.1"/>
    </source>
</evidence>
<feature type="region of interest" description="Disordered" evidence="1">
    <location>
        <begin position="491"/>
        <end position="531"/>
    </location>
</feature>
<dbReference type="EMBL" id="KE148148">
    <property type="protein sequence ID" value="EPE08870.1"/>
    <property type="molecule type" value="Genomic_DNA"/>
</dbReference>
<dbReference type="eggNOG" id="ENOG502SII2">
    <property type="taxonomic scope" value="Eukaryota"/>
</dbReference>
<reference evidence="3 4" key="1">
    <citation type="journal article" date="2013" name="BMC Genomics">
        <title>The genome and transcriptome of the pine saprophyte Ophiostoma piceae, and a comparison with the bark beetle-associated pine pathogen Grosmannia clavigera.</title>
        <authorList>
            <person name="Haridas S."/>
            <person name="Wang Y."/>
            <person name="Lim L."/>
            <person name="Massoumi Alamouti S."/>
            <person name="Jackman S."/>
            <person name="Docking R."/>
            <person name="Robertson G."/>
            <person name="Birol I."/>
            <person name="Bohlmann J."/>
            <person name="Breuil C."/>
        </authorList>
    </citation>
    <scope>NUCLEOTIDE SEQUENCE [LARGE SCALE GENOMIC DNA]</scope>
    <source>
        <strain evidence="3 4">UAMH 11346</strain>
    </source>
</reference>
<dbReference type="OrthoDB" id="3926760at2759"/>
<keyword evidence="2" id="KW-1133">Transmembrane helix</keyword>
<feature type="transmembrane region" description="Helical" evidence="2">
    <location>
        <begin position="6"/>
        <end position="26"/>
    </location>
</feature>
<feature type="compositionally biased region" description="Polar residues" evidence="1">
    <location>
        <begin position="511"/>
        <end position="531"/>
    </location>
</feature>
<gene>
    <name evidence="3" type="ORF">F503_04457</name>
</gene>
<dbReference type="HOGENOM" id="CLU_038611_0_0_1"/>
<organism evidence="3 4">
    <name type="scientific">Ophiostoma piceae (strain UAMH 11346)</name>
    <name type="common">Sap stain fungus</name>
    <dbReference type="NCBI Taxonomy" id="1262450"/>
    <lineage>
        <taxon>Eukaryota</taxon>
        <taxon>Fungi</taxon>
        <taxon>Dikarya</taxon>
        <taxon>Ascomycota</taxon>
        <taxon>Pezizomycotina</taxon>
        <taxon>Sordariomycetes</taxon>
        <taxon>Sordariomycetidae</taxon>
        <taxon>Ophiostomatales</taxon>
        <taxon>Ophiostomataceae</taxon>
        <taxon>Ophiostoma</taxon>
    </lineage>
</organism>
<dbReference type="OMA" id="MSESEGM"/>
<sequence length="531" mass="56283">MPPINPVLSAGVIAISMAVVAAIVVYENPEVRRMADDLKRRIAVAVQSLGDNMSPDGAEAARRRRSSNEAADEQPLFNRPEDAEGFLMSRGRRSDADPGVVADEATRRRQREELLYWNRQQVQRQNEEEQQSRSDNSTKTSWQPREALEAVQRATREAAAAAGIHISSLGINKPSARPSTSFDHFLRPDTSAADRGTYVMNTDETFGTTSSSNINTGADLLRRRRPEAIGAAYANPFADEYGIELDEQELQQQVQAYEEATKSKALPAEASAYHTVNTAMSSSSYDREDTMSDIYSATEPDTSTASKDSKHDTVFDPLPAIAEQQQAAPVAASAVSSGPKSEVFFDVNDYYTPSGTAGRASVAAGSNSNEAGSLASDLSQRLNNALAMNESYVNAGQSQVDLLGDDEMSDSAVNTEAFNSIQAWAQNSSSASVAGFYSPLPVTPTVAMSEPSVISSVGDGELTPTESMSIIGSVASSVAGSAPSIVAGSATGSAAGDYGVVSEDDSDGIMTPTSWSEVGSVVSENEPSVHA</sequence>
<dbReference type="AlphaFoldDB" id="S3D649"/>
<evidence type="ECO:0000256" key="2">
    <source>
        <dbReference type="SAM" id="Phobius"/>
    </source>
</evidence>
<keyword evidence="4" id="KW-1185">Reference proteome</keyword>
<keyword evidence="2" id="KW-0472">Membrane</keyword>
<evidence type="ECO:0000313" key="4">
    <source>
        <dbReference type="Proteomes" id="UP000016923"/>
    </source>
</evidence>
<name>S3D649_OPHP1</name>
<proteinExistence type="predicted"/>
<evidence type="ECO:0000256" key="1">
    <source>
        <dbReference type="SAM" id="MobiDB-lite"/>
    </source>
</evidence>
<protein>
    <submittedName>
        <fullName evidence="3">Uncharacterized protein</fullName>
    </submittedName>
</protein>
<dbReference type="VEuPathDB" id="FungiDB:F503_04457"/>
<dbReference type="Proteomes" id="UP000016923">
    <property type="component" value="Unassembled WGS sequence"/>
</dbReference>